<feature type="region of interest" description="Disordered" evidence="1">
    <location>
        <begin position="50"/>
        <end position="76"/>
    </location>
</feature>
<evidence type="ECO:0000313" key="3">
    <source>
        <dbReference type="Proteomes" id="UP001141806"/>
    </source>
</evidence>
<comment type="caution">
    <text evidence="2">The sequence shown here is derived from an EMBL/GenBank/DDBJ whole genome shotgun (WGS) entry which is preliminary data.</text>
</comment>
<evidence type="ECO:0000313" key="2">
    <source>
        <dbReference type="EMBL" id="KAJ4960300.1"/>
    </source>
</evidence>
<accession>A0A9Q0H6T3</accession>
<feature type="region of interest" description="Disordered" evidence="1">
    <location>
        <begin position="201"/>
        <end position="233"/>
    </location>
</feature>
<organism evidence="2 3">
    <name type="scientific">Protea cynaroides</name>
    <dbReference type="NCBI Taxonomy" id="273540"/>
    <lineage>
        <taxon>Eukaryota</taxon>
        <taxon>Viridiplantae</taxon>
        <taxon>Streptophyta</taxon>
        <taxon>Embryophyta</taxon>
        <taxon>Tracheophyta</taxon>
        <taxon>Spermatophyta</taxon>
        <taxon>Magnoliopsida</taxon>
        <taxon>Proteales</taxon>
        <taxon>Proteaceae</taxon>
        <taxon>Protea</taxon>
    </lineage>
</organism>
<protein>
    <submittedName>
        <fullName evidence="2">Uncharacterized protein</fullName>
    </submittedName>
</protein>
<sequence>MVEASGVFQSNTEGARGPLNAMGVTILLDLDLLGTIGFLVHRLGETFEAAGEVPQEQPNASGRPGAILTEDTPRQEEDDPAAADFLLLLMLLPPVLMGSRLLRNPQGLGSALFEEDFEKEYFLHSAQCAGKEETHAKLVEESGQKLSLCWREIEKLKAESERLKAAVDSEKELGQEYQAHVASKDAELMQLRMALGAAETSRQKAEVDVHKAETKAAPAEAEAKRSANELRSA</sequence>
<gene>
    <name evidence="2" type="ORF">NE237_020210</name>
</gene>
<proteinExistence type="predicted"/>
<name>A0A9Q0H6T3_9MAGN</name>
<keyword evidence="3" id="KW-1185">Reference proteome</keyword>
<evidence type="ECO:0000256" key="1">
    <source>
        <dbReference type="SAM" id="MobiDB-lite"/>
    </source>
</evidence>
<reference evidence="2" key="1">
    <citation type="journal article" date="2023" name="Plant J.">
        <title>The genome of the king protea, Protea cynaroides.</title>
        <authorList>
            <person name="Chang J."/>
            <person name="Duong T.A."/>
            <person name="Schoeman C."/>
            <person name="Ma X."/>
            <person name="Roodt D."/>
            <person name="Barker N."/>
            <person name="Li Z."/>
            <person name="Van de Peer Y."/>
            <person name="Mizrachi E."/>
        </authorList>
    </citation>
    <scope>NUCLEOTIDE SEQUENCE</scope>
    <source>
        <tissue evidence="2">Young leaves</tissue>
    </source>
</reference>
<feature type="compositionally biased region" description="Basic and acidic residues" evidence="1">
    <location>
        <begin position="201"/>
        <end position="214"/>
    </location>
</feature>
<dbReference type="EMBL" id="JAMYWD010000009">
    <property type="protein sequence ID" value="KAJ4960300.1"/>
    <property type="molecule type" value="Genomic_DNA"/>
</dbReference>
<dbReference type="AlphaFoldDB" id="A0A9Q0H6T3"/>
<dbReference type="Proteomes" id="UP001141806">
    <property type="component" value="Unassembled WGS sequence"/>
</dbReference>
<feature type="compositionally biased region" description="Basic and acidic residues" evidence="1">
    <location>
        <begin position="221"/>
        <end position="233"/>
    </location>
</feature>